<protein>
    <submittedName>
        <fullName evidence="1">Uncharacterized protein</fullName>
    </submittedName>
</protein>
<evidence type="ECO:0000313" key="1">
    <source>
        <dbReference type="EMBL" id="MEJ5865079.1"/>
    </source>
</evidence>
<dbReference type="RefSeq" id="WP_339600104.1">
    <property type="nucleotide sequence ID" value="NZ_JBBHLC010000061.1"/>
</dbReference>
<proteinExistence type="predicted"/>
<dbReference type="Proteomes" id="UP001380290">
    <property type="component" value="Unassembled WGS sequence"/>
</dbReference>
<evidence type="ECO:0000313" key="2">
    <source>
        <dbReference type="Proteomes" id="UP001380290"/>
    </source>
</evidence>
<accession>A0ABU8QWQ8</accession>
<keyword evidence="2" id="KW-1185">Reference proteome</keyword>
<organism evidence="1 2">
    <name type="scientific">Pseudomonas farsensis</name>
    <dbReference type="NCBI Taxonomy" id="2745492"/>
    <lineage>
        <taxon>Bacteria</taxon>
        <taxon>Pseudomonadati</taxon>
        <taxon>Pseudomonadota</taxon>
        <taxon>Gammaproteobacteria</taxon>
        <taxon>Pseudomonadales</taxon>
        <taxon>Pseudomonadaceae</taxon>
        <taxon>Pseudomonas</taxon>
    </lineage>
</organism>
<gene>
    <name evidence="1" type="ORF">V7S98_17830</name>
</gene>
<sequence>MNDNIHDLAMRHVREQVLERLLEHMTQAQRASVHLLMQRMLVIAGGPGKISEFRAMVLLGADRRSAHLLACLRAAQLSLAKRYGRSFLLRVLVARLPGLDSTTLALHDRCFGALFLEDDSRVELLRADAGQIGPYSARPVATTEQRAVARNAWLLFGHLGVCRPEALLGARAYLELATVLDQALHAGTGVDALFTVLPTTQRHRFMAWGRHCLRAITGGAADALPHGVGGLAEGLMQLHNLLALPLQRAAPMALRTDAKVLQVIALEGFLQQLENDDLLDRMLGRVKVLPCEVHGPAGLFDPVPLAHLRGLYAQFIEQRGYRAGSRAVVEQFAHLPVQWPQPLREDAQERLADALGVTIEQLVCQAFAPFSDQGRRLELFLVRCHPGMLVALPALHRALEGRRCASAITAWLMQVSGLEMAQLRALYAGALRPQVRRLVALLARRDIALRALAQASPVAPPAQQQVSAGQRR</sequence>
<reference evidence="1 2" key="1">
    <citation type="submission" date="2024-02" db="EMBL/GenBank/DDBJ databases">
        <title>Identification of pathogenicity and growth-promoting function of Pseudomonas putida variant.</title>
        <authorList>
            <person name="Sun J."/>
        </authorList>
    </citation>
    <scope>NUCLEOTIDE SEQUENCE [LARGE SCALE GENOMIC DNA]</scope>
    <source>
        <strain evidence="1 2">A03</strain>
    </source>
</reference>
<name>A0ABU8QWQ8_9PSED</name>
<comment type="caution">
    <text evidence="1">The sequence shown here is derived from an EMBL/GenBank/DDBJ whole genome shotgun (WGS) entry which is preliminary data.</text>
</comment>
<dbReference type="EMBL" id="JBBHLC010000061">
    <property type="protein sequence ID" value="MEJ5865079.1"/>
    <property type="molecule type" value="Genomic_DNA"/>
</dbReference>